<protein>
    <recommendedName>
        <fullName evidence="4">DUF2946 domain-containing protein</fullName>
    </recommendedName>
</protein>
<gene>
    <name evidence="2" type="ORF">ACFFJK_12675</name>
</gene>
<evidence type="ECO:0000256" key="1">
    <source>
        <dbReference type="SAM" id="Phobius"/>
    </source>
</evidence>
<dbReference type="EMBL" id="JBHLWP010000011">
    <property type="protein sequence ID" value="MFC0252744.1"/>
    <property type="molecule type" value="Genomic_DNA"/>
</dbReference>
<feature type="transmembrane region" description="Helical" evidence="1">
    <location>
        <begin position="66"/>
        <end position="83"/>
    </location>
</feature>
<evidence type="ECO:0000313" key="2">
    <source>
        <dbReference type="EMBL" id="MFC0252744.1"/>
    </source>
</evidence>
<keyword evidence="1" id="KW-0812">Transmembrane</keyword>
<keyword evidence="1" id="KW-0472">Membrane</keyword>
<evidence type="ECO:0000313" key="3">
    <source>
        <dbReference type="Proteomes" id="UP001589773"/>
    </source>
</evidence>
<comment type="caution">
    <text evidence="2">The sequence shown here is derived from an EMBL/GenBank/DDBJ whole genome shotgun (WGS) entry which is preliminary data.</text>
</comment>
<accession>A0ABV6FGT2</accession>
<evidence type="ECO:0008006" key="4">
    <source>
        <dbReference type="Google" id="ProtNLM"/>
    </source>
</evidence>
<keyword evidence="1" id="KW-1133">Transmembrane helix</keyword>
<name>A0ABV6FGT2_9BURK</name>
<reference evidence="2 3" key="1">
    <citation type="submission" date="2024-09" db="EMBL/GenBank/DDBJ databases">
        <authorList>
            <person name="Sun Q."/>
            <person name="Mori K."/>
        </authorList>
    </citation>
    <scope>NUCLEOTIDE SEQUENCE [LARGE SCALE GENOMIC DNA]</scope>
    <source>
        <strain evidence="2 3">CCM 7792</strain>
    </source>
</reference>
<sequence length="112" mass="12157">MPSSADAIFAKRFTSAFLRRLLLCICSLVLVSQLVGAAFHKHDATEQLPDCVACQLASQPLADIPAVPPSLLAVFLLVAYVLARQPRPPAVVLRRYLIPSRQAPPAPRCAIR</sequence>
<keyword evidence="3" id="KW-1185">Reference proteome</keyword>
<organism evidence="2 3">
    <name type="scientific">Massilia consociata</name>
    <dbReference type="NCBI Taxonomy" id="760117"/>
    <lineage>
        <taxon>Bacteria</taxon>
        <taxon>Pseudomonadati</taxon>
        <taxon>Pseudomonadota</taxon>
        <taxon>Betaproteobacteria</taxon>
        <taxon>Burkholderiales</taxon>
        <taxon>Oxalobacteraceae</taxon>
        <taxon>Telluria group</taxon>
        <taxon>Massilia</taxon>
    </lineage>
</organism>
<dbReference type="Proteomes" id="UP001589773">
    <property type="component" value="Unassembled WGS sequence"/>
</dbReference>
<dbReference type="RefSeq" id="WP_379679562.1">
    <property type="nucleotide sequence ID" value="NZ_JBHLWP010000011.1"/>
</dbReference>
<proteinExistence type="predicted"/>